<name>A0A834KPR8_VESGE</name>
<feature type="region of interest" description="Disordered" evidence="1">
    <location>
        <begin position="1"/>
        <end position="40"/>
    </location>
</feature>
<evidence type="ECO:0000313" key="2">
    <source>
        <dbReference type="EMBL" id="KAF7409812.1"/>
    </source>
</evidence>
<comment type="caution">
    <text evidence="2">The sequence shown here is derived from an EMBL/GenBank/DDBJ whole genome shotgun (WGS) entry which is preliminary data.</text>
</comment>
<keyword evidence="3" id="KW-1185">Reference proteome</keyword>
<organism evidence="2 3">
    <name type="scientific">Vespula germanica</name>
    <name type="common">German yellow jacket</name>
    <name type="synonym">Paravespula germanica</name>
    <dbReference type="NCBI Taxonomy" id="30212"/>
    <lineage>
        <taxon>Eukaryota</taxon>
        <taxon>Metazoa</taxon>
        <taxon>Ecdysozoa</taxon>
        <taxon>Arthropoda</taxon>
        <taxon>Hexapoda</taxon>
        <taxon>Insecta</taxon>
        <taxon>Pterygota</taxon>
        <taxon>Neoptera</taxon>
        <taxon>Endopterygota</taxon>
        <taxon>Hymenoptera</taxon>
        <taxon>Apocrita</taxon>
        <taxon>Aculeata</taxon>
        <taxon>Vespoidea</taxon>
        <taxon>Vespidae</taxon>
        <taxon>Vespinae</taxon>
        <taxon>Vespula</taxon>
    </lineage>
</organism>
<evidence type="ECO:0000256" key="1">
    <source>
        <dbReference type="SAM" id="MobiDB-lite"/>
    </source>
</evidence>
<dbReference type="Proteomes" id="UP000617340">
    <property type="component" value="Unassembled WGS sequence"/>
</dbReference>
<proteinExistence type="predicted"/>
<gene>
    <name evidence="2" type="ORF">HZH68_004193</name>
</gene>
<sequence>MDDNEEGREKEEKEEEDEEEEREEKEQEKEEKKTWRKSIRVSPSTVIGRQARSSLFAMILLTGQGPLSSQSLESVKYQTKPFGKFSTCNKFKADVRTYFNPPIDILP</sequence>
<protein>
    <submittedName>
        <fullName evidence="2">Uncharacterized protein</fullName>
    </submittedName>
</protein>
<dbReference type="AlphaFoldDB" id="A0A834KPR8"/>
<reference evidence="2" key="1">
    <citation type="journal article" date="2020" name="G3 (Bethesda)">
        <title>High-Quality Assemblies for Three Invasive Social Wasps from the &lt;i&gt;Vespula&lt;/i&gt; Genus.</title>
        <authorList>
            <person name="Harrop T.W.R."/>
            <person name="Guhlin J."/>
            <person name="McLaughlin G.M."/>
            <person name="Permina E."/>
            <person name="Stockwell P."/>
            <person name="Gilligan J."/>
            <person name="Le Lec M.F."/>
            <person name="Gruber M.A.M."/>
            <person name="Quinn O."/>
            <person name="Lovegrove M."/>
            <person name="Duncan E.J."/>
            <person name="Remnant E.J."/>
            <person name="Van Eeckhoven J."/>
            <person name="Graham B."/>
            <person name="Knapp R.A."/>
            <person name="Langford K.W."/>
            <person name="Kronenberg Z."/>
            <person name="Press M.O."/>
            <person name="Eacker S.M."/>
            <person name="Wilson-Rankin E.E."/>
            <person name="Purcell J."/>
            <person name="Lester P.J."/>
            <person name="Dearden P.K."/>
        </authorList>
    </citation>
    <scope>NUCLEOTIDE SEQUENCE</scope>
    <source>
        <strain evidence="2">Linc-1</strain>
    </source>
</reference>
<feature type="compositionally biased region" description="Basic and acidic residues" evidence="1">
    <location>
        <begin position="24"/>
        <end position="33"/>
    </location>
</feature>
<evidence type="ECO:0000313" key="3">
    <source>
        <dbReference type="Proteomes" id="UP000617340"/>
    </source>
</evidence>
<feature type="compositionally biased region" description="Acidic residues" evidence="1">
    <location>
        <begin position="1"/>
        <end position="23"/>
    </location>
</feature>
<dbReference type="EMBL" id="JACSDZ010000003">
    <property type="protein sequence ID" value="KAF7409812.1"/>
    <property type="molecule type" value="Genomic_DNA"/>
</dbReference>
<accession>A0A834KPR8</accession>